<evidence type="ECO:0000313" key="3">
    <source>
        <dbReference type="Proteomes" id="UP000775547"/>
    </source>
</evidence>
<sequence>MHTSTHEDDSDDADDYSFSSSYPSFTKGQEDLLDCLVYRVEDAEDEGVDSSDDDDSWELYVECMDEVDLGDFEDNHIVEEEDDEYGVFVDKLPCAFCDSPPQATITTPYYGHTFCAPWHSTFKTHVHSVTRVDL</sequence>
<evidence type="ECO:0000256" key="1">
    <source>
        <dbReference type="SAM" id="MobiDB-lite"/>
    </source>
</evidence>
<feature type="region of interest" description="Disordered" evidence="1">
    <location>
        <begin position="1"/>
        <end position="26"/>
    </location>
</feature>
<dbReference type="AlphaFoldDB" id="A0A9P7KAU3"/>
<organism evidence="2 3">
    <name type="scientific">Asterophora parasitica</name>
    <dbReference type="NCBI Taxonomy" id="117018"/>
    <lineage>
        <taxon>Eukaryota</taxon>
        <taxon>Fungi</taxon>
        <taxon>Dikarya</taxon>
        <taxon>Basidiomycota</taxon>
        <taxon>Agaricomycotina</taxon>
        <taxon>Agaricomycetes</taxon>
        <taxon>Agaricomycetidae</taxon>
        <taxon>Agaricales</taxon>
        <taxon>Tricholomatineae</taxon>
        <taxon>Lyophyllaceae</taxon>
        <taxon>Asterophora</taxon>
    </lineage>
</organism>
<dbReference type="Proteomes" id="UP000775547">
    <property type="component" value="Unassembled WGS sequence"/>
</dbReference>
<proteinExistence type="predicted"/>
<reference evidence="2" key="1">
    <citation type="submission" date="2020-07" db="EMBL/GenBank/DDBJ databases">
        <authorList>
            <person name="Nieuwenhuis M."/>
            <person name="Van De Peppel L.J.J."/>
        </authorList>
    </citation>
    <scope>NUCLEOTIDE SEQUENCE</scope>
    <source>
        <strain evidence="2">AP01</strain>
        <tissue evidence="2">Mycelium</tissue>
    </source>
</reference>
<feature type="compositionally biased region" description="Low complexity" evidence="1">
    <location>
        <begin position="16"/>
        <end position="25"/>
    </location>
</feature>
<protein>
    <submittedName>
        <fullName evidence="2">Uncharacterized protein</fullName>
    </submittedName>
</protein>
<reference evidence="2" key="2">
    <citation type="submission" date="2021-10" db="EMBL/GenBank/DDBJ databases">
        <title>Phylogenomics reveals ancestral predisposition of the termite-cultivated fungus Termitomyces towards a domesticated lifestyle.</title>
        <authorList>
            <person name="Auxier B."/>
            <person name="Grum-Grzhimaylo A."/>
            <person name="Cardenas M.E."/>
            <person name="Lodge J.D."/>
            <person name="Laessoe T."/>
            <person name="Pedersen O."/>
            <person name="Smith M.E."/>
            <person name="Kuyper T.W."/>
            <person name="Franco-Molano E.A."/>
            <person name="Baroni T.J."/>
            <person name="Aanen D.K."/>
        </authorList>
    </citation>
    <scope>NUCLEOTIDE SEQUENCE</scope>
    <source>
        <strain evidence="2">AP01</strain>
        <tissue evidence="2">Mycelium</tissue>
    </source>
</reference>
<accession>A0A9P7KAU3</accession>
<dbReference type="EMBL" id="JABCKV010000096">
    <property type="protein sequence ID" value="KAG5643768.1"/>
    <property type="molecule type" value="Genomic_DNA"/>
</dbReference>
<gene>
    <name evidence="2" type="ORF">DXG03_009647</name>
</gene>
<keyword evidence="3" id="KW-1185">Reference proteome</keyword>
<evidence type="ECO:0000313" key="2">
    <source>
        <dbReference type="EMBL" id="KAG5643768.1"/>
    </source>
</evidence>
<comment type="caution">
    <text evidence="2">The sequence shown here is derived from an EMBL/GenBank/DDBJ whole genome shotgun (WGS) entry which is preliminary data.</text>
</comment>
<name>A0A9P7KAU3_9AGAR</name>